<dbReference type="GO" id="GO:0000160">
    <property type="term" value="P:phosphorelay signal transduction system"/>
    <property type="evidence" value="ECO:0007669"/>
    <property type="project" value="InterPro"/>
</dbReference>
<evidence type="ECO:0000256" key="4">
    <source>
        <dbReference type="ARBA" id="ARBA00023163"/>
    </source>
</evidence>
<feature type="modified residue" description="4-aspartylphosphate" evidence="5">
    <location>
        <position position="56"/>
    </location>
</feature>
<keyword evidence="4" id="KW-0804">Transcription</keyword>
<gene>
    <name evidence="8" type="ORF">E1898_13590</name>
</gene>
<dbReference type="EMBL" id="SMUW01000035">
    <property type="protein sequence ID" value="TDK43626.1"/>
    <property type="molecule type" value="Genomic_DNA"/>
</dbReference>
<dbReference type="GO" id="GO:0003677">
    <property type="term" value="F:DNA binding"/>
    <property type="evidence" value="ECO:0007669"/>
    <property type="project" value="UniProtKB-KW"/>
</dbReference>
<dbReference type="Pfam" id="PF00072">
    <property type="entry name" value="Response_reg"/>
    <property type="match status" value="1"/>
</dbReference>
<evidence type="ECO:0000259" key="6">
    <source>
        <dbReference type="PROSITE" id="PS50043"/>
    </source>
</evidence>
<dbReference type="CDD" id="cd17535">
    <property type="entry name" value="REC_NarL-like"/>
    <property type="match status" value="1"/>
</dbReference>
<sequence length="214" mass="24235">MENTRIIIVDDHQLIIDGLSRIIQDISGFELITAYHDPLEALQKVPVWKPDILLVDFEMPHLNGLDLIRKLKQQIPELKTVLLTMHLDHATVREALSVGVNAYILKNLDEFELRISLEKVSKGQNYYSAPVTEVLNSRSKSIQKTSHSQLESLSSREREVLKLIAEAFSTKEIANQLSLEISTIESHRKSLMRKLNVHNVAGLVRIAVQEGLVS</sequence>
<evidence type="ECO:0000313" key="9">
    <source>
        <dbReference type="Proteomes" id="UP000295438"/>
    </source>
</evidence>
<name>A0A4R5UX12_9BACT</name>
<dbReference type="AlphaFoldDB" id="A0A4R5UX12"/>
<dbReference type="PANTHER" id="PTHR43214">
    <property type="entry name" value="TWO-COMPONENT RESPONSE REGULATOR"/>
    <property type="match status" value="1"/>
</dbReference>
<dbReference type="SUPFAM" id="SSF52172">
    <property type="entry name" value="CheY-like"/>
    <property type="match status" value="1"/>
</dbReference>
<dbReference type="Gene3D" id="3.40.50.2300">
    <property type="match status" value="1"/>
</dbReference>
<accession>A0A4R5UX12</accession>
<organism evidence="8 9">
    <name type="scientific">Algoriphagus formosus</name>
    <dbReference type="NCBI Taxonomy" id="2007308"/>
    <lineage>
        <taxon>Bacteria</taxon>
        <taxon>Pseudomonadati</taxon>
        <taxon>Bacteroidota</taxon>
        <taxon>Cytophagia</taxon>
        <taxon>Cytophagales</taxon>
        <taxon>Cyclobacteriaceae</taxon>
        <taxon>Algoriphagus</taxon>
    </lineage>
</organism>
<dbReference type="Proteomes" id="UP000295438">
    <property type="component" value="Unassembled WGS sequence"/>
</dbReference>
<dbReference type="InterPro" id="IPR039420">
    <property type="entry name" value="WalR-like"/>
</dbReference>
<feature type="domain" description="HTH luxR-type" evidence="6">
    <location>
        <begin position="146"/>
        <end position="211"/>
    </location>
</feature>
<evidence type="ECO:0000256" key="5">
    <source>
        <dbReference type="PROSITE-ProRule" id="PRU00169"/>
    </source>
</evidence>
<dbReference type="InterPro" id="IPR011006">
    <property type="entry name" value="CheY-like_superfamily"/>
</dbReference>
<keyword evidence="2" id="KW-0805">Transcription regulation</keyword>
<dbReference type="RefSeq" id="WP_133391296.1">
    <property type="nucleotide sequence ID" value="NZ_SMUW01000035.1"/>
</dbReference>
<reference evidence="8 9" key="1">
    <citation type="submission" date="2019-03" db="EMBL/GenBank/DDBJ databases">
        <title>Algoriphagus aquimaris sp. nov., isolated form marine sediment in Pohang, Korea.</title>
        <authorList>
            <person name="Kim J."/>
            <person name="Yoon S.-H."/>
            <person name="Lee S.-S."/>
        </authorList>
    </citation>
    <scope>NUCLEOTIDE SEQUENCE [LARGE SCALE GENOMIC DNA]</scope>
    <source>
        <strain evidence="8 9">F21</strain>
    </source>
</reference>
<evidence type="ECO:0000256" key="1">
    <source>
        <dbReference type="ARBA" id="ARBA00022553"/>
    </source>
</evidence>
<dbReference type="PRINTS" id="PR00038">
    <property type="entry name" value="HTHLUXR"/>
</dbReference>
<dbReference type="PANTHER" id="PTHR43214:SF41">
    <property type="entry name" value="NITRATE_NITRITE RESPONSE REGULATOR PROTEIN NARP"/>
    <property type="match status" value="1"/>
</dbReference>
<dbReference type="InterPro" id="IPR001789">
    <property type="entry name" value="Sig_transdc_resp-reg_receiver"/>
</dbReference>
<dbReference type="SMART" id="SM00448">
    <property type="entry name" value="REC"/>
    <property type="match status" value="1"/>
</dbReference>
<dbReference type="InterPro" id="IPR000792">
    <property type="entry name" value="Tscrpt_reg_LuxR_C"/>
</dbReference>
<feature type="domain" description="Response regulatory" evidence="7">
    <location>
        <begin position="5"/>
        <end position="121"/>
    </location>
</feature>
<evidence type="ECO:0000313" key="8">
    <source>
        <dbReference type="EMBL" id="TDK43626.1"/>
    </source>
</evidence>
<dbReference type="PROSITE" id="PS50043">
    <property type="entry name" value="HTH_LUXR_2"/>
    <property type="match status" value="1"/>
</dbReference>
<evidence type="ECO:0000256" key="2">
    <source>
        <dbReference type="ARBA" id="ARBA00023015"/>
    </source>
</evidence>
<proteinExistence type="predicted"/>
<dbReference type="GO" id="GO:0006355">
    <property type="term" value="P:regulation of DNA-templated transcription"/>
    <property type="evidence" value="ECO:0007669"/>
    <property type="project" value="InterPro"/>
</dbReference>
<dbReference type="InterPro" id="IPR058245">
    <property type="entry name" value="NreC/VraR/RcsB-like_REC"/>
</dbReference>
<dbReference type="Pfam" id="PF00196">
    <property type="entry name" value="GerE"/>
    <property type="match status" value="1"/>
</dbReference>
<evidence type="ECO:0000256" key="3">
    <source>
        <dbReference type="ARBA" id="ARBA00023125"/>
    </source>
</evidence>
<keyword evidence="3" id="KW-0238">DNA-binding</keyword>
<dbReference type="CDD" id="cd06170">
    <property type="entry name" value="LuxR_C_like"/>
    <property type="match status" value="1"/>
</dbReference>
<keyword evidence="1 5" id="KW-0597">Phosphoprotein</keyword>
<protein>
    <submittedName>
        <fullName evidence="8">Response regulator transcription factor</fullName>
    </submittedName>
</protein>
<keyword evidence="9" id="KW-1185">Reference proteome</keyword>
<dbReference type="SMART" id="SM00421">
    <property type="entry name" value="HTH_LUXR"/>
    <property type="match status" value="1"/>
</dbReference>
<comment type="caution">
    <text evidence="8">The sequence shown here is derived from an EMBL/GenBank/DDBJ whole genome shotgun (WGS) entry which is preliminary data.</text>
</comment>
<evidence type="ECO:0000259" key="7">
    <source>
        <dbReference type="PROSITE" id="PS50110"/>
    </source>
</evidence>
<dbReference type="PROSITE" id="PS50110">
    <property type="entry name" value="RESPONSE_REGULATORY"/>
    <property type="match status" value="1"/>
</dbReference>